<comment type="caution">
    <text evidence="2">The sequence shown here is derived from an EMBL/GenBank/DDBJ whole genome shotgun (WGS) entry which is preliminary data.</text>
</comment>
<accession>A0A9P4QS86</accession>
<dbReference type="EMBL" id="ML996225">
    <property type="protein sequence ID" value="KAF2730144.1"/>
    <property type="molecule type" value="Genomic_DNA"/>
</dbReference>
<dbReference type="Pfam" id="PF06985">
    <property type="entry name" value="HET"/>
    <property type="match status" value="1"/>
</dbReference>
<feature type="non-terminal residue" evidence="2">
    <location>
        <position position="313"/>
    </location>
</feature>
<evidence type="ECO:0000259" key="1">
    <source>
        <dbReference type="Pfam" id="PF06985"/>
    </source>
</evidence>
<name>A0A9P4QS86_9PLEO</name>
<dbReference type="PANTHER" id="PTHR33112">
    <property type="entry name" value="DOMAIN PROTEIN, PUTATIVE-RELATED"/>
    <property type="match status" value="1"/>
</dbReference>
<evidence type="ECO:0000313" key="2">
    <source>
        <dbReference type="EMBL" id="KAF2730144.1"/>
    </source>
</evidence>
<gene>
    <name evidence="2" type="ORF">EJ04DRAFT_474386</name>
</gene>
<dbReference type="InterPro" id="IPR010730">
    <property type="entry name" value="HET"/>
</dbReference>
<evidence type="ECO:0000313" key="3">
    <source>
        <dbReference type="Proteomes" id="UP000799444"/>
    </source>
</evidence>
<sequence length="313" mass="35743">MIGLSRNSPWVIIPWYNREQPNIEVFALDTSDETLPQLGCEVPNRPDSQMSFEFLKTSYNSCRENHPKCRQSLAVLPKRVIDISTTPLRLVEPTSGTRGTYAALSYRWGGWKSFTTTKTFDSLKKEIAYESMPAVFQDFIRVARELSIDYIWIDSVCIIQDDMDDWAEEATKMAEIYENASIVVAASSAPNPGASFLRNWTYSPLPAIPLNLAESGSKFIARGKLNCGFHASTRSHEEEIDLLDSRGWTLQEKVLARRWISYSASELQWKCRTLASCQCQKLSWVPESFLVDSETSEHNQHAKWQLMIDEYTT</sequence>
<dbReference type="OrthoDB" id="3486565at2759"/>
<feature type="domain" description="Heterokaryon incompatibility" evidence="1">
    <location>
        <begin position="101"/>
        <end position="252"/>
    </location>
</feature>
<dbReference type="AlphaFoldDB" id="A0A9P4QS86"/>
<keyword evidence="3" id="KW-1185">Reference proteome</keyword>
<proteinExistence type="predicted"/>
<protein>
    <submittedName>
        <fullName evidence="2">HET-domain-containing protein</fullName>
    </submittedName>
</protein>
<dbReference type="Proteomes" id="UP000799444">
    <property type="component" value="Unassembled WGS sequence"/>
</dbReference>
<dbReference type="PANTHER" id="PTHR33112:SF16">
    <property type="entry name" value="HETEROKARYON INCOMPATIBILITY DOMAIN-CONTAINING PROTEIN"/>
    <property type="match status" value="1"/>
</dbReference>
<organism evidence="2 3">
    <name type="scientific">Polyplosphaeria fusca</name>
    <dbReference type="NCBI Taxonomy" id="682080"/>
    <lineage>
        <taxon>Eukaryota</taxon>
        <taxon>Fungi</taxon>
        <taxon>Dikarya</taxon>
        <taxon>Ascomycota</taxon>
        <taxon>Pezizomycotina</taxon>
        <taxon>Dothideomycetes</taxon>
        <taxon>Pleosporomycetidae</taxon>
        <taxon>Pleosporales</taxon>
        <taxon>Tetraplosphaeriaceae</taxon>
        <taxon>Polyplosphaeria</taxon>
    </lineage>
</organism>
<reference evidence="2" key="1">
    <citation type="journal article" date="2020" name="Stud. Mycol.">
        <title>101 Dothideomycetes genomes: a test case for predicting lifestyles and emergence of pathogens.</title>
        <authorList>
            <person name="Haridas S."/>
            <person name="Albert R."/>
            <person name="Binder M."/>
            <person name="Bloem J."/>
            <person name="Labutti K."/>
            <person name="Salamov A."/>
            <person name="Andreopoulos B."/>
            <person name="Baker S."/>
            <person name="Barry K."/>
            <person name="Bills G."/>
            <person name="Bluhm B."/>
            <person name="Cannon C."/>
            <person name="Castanera R."/>
            <person name="Culley D."/>
            <person name="Daum C."/>
            <person name="Ezra D."/>
            <person name="Gonzalez J."/>
            <person name="Henrissat B."/>
            <person name="Kuo A."/>
            <person name="Liang C."/>
            <person name="Lipzen A."/>
            <person name="Lutzoni F."/>
            <person name="Magnuson J."/>
            <person name="Mondo S."/>
            <person name="Nolan M."/>
            <person name="Ohm R."/>
            <person name="Pangilinan J."/>
            <person name="Park H.-J."/>
            <person name="Ramirez L."/>
            <person name="Alfaro M."/>
            <person name="Sun H."/>
            <person name="Tritt A."/>
            <person name="Yoshinaga Y."/>
            <person name="Zwiers L.-H."/>
            <person name="Turgeon B."/>
            <person name="Goodwin S."/>
            <person name="Spatafora J."/>
            <person name="Crous P."/>
            <person name="Grigoriev I."/>
        </authorList>
    </citation>
    <scope>NUCLEOTIDE SEQUENCE</scope>
    <source>
        <strain evidence="2">CBS 125425</strain>
    </source>
</reference>